<evidence type="ECO:0000256" key="6">
    <source>
        <dbReference type="ARBA" id="ARBA00023136"/>
    </source>
</evidence>
<keyword evidence="5 8" id="KW-1133">Transmembrane helix</keyword>
<feature type="transmembrane region" description="Helical" evidence="8">
    <location>
        <begin position="66"/>
        <end position="85"/>
    </location>
</feature>
<feature type="transmembrane region" description="Helical" evidence="8">
    <location>
        <begin position="97"/>
        <end position="119"/>
    </location>
</feature>
<evidence type="ECO:0000256" key="5">
    <source>
        <dbReference type="ARBA" id="ARBA00022989"/>
    </source>
</evidence>
<organism evidence="10 11">
    <name type="scientific">Parasedimentitalea maritima</name>
    <dbReference type="NCBI Taxonomy" id="2578117"/>
    <lineage>
        <taxon>Bacteria</taxon>
        <taxon>Pseudomonadati</taxon>
        <taxon>Pseudomonadota</taxon>
        <taxon>Alphaproteobacteria</taxon>
        <taxon>Rhodobacterales</taxon>
        <taxon>Paracoccaceae</taxon>
        <taxon>Parasedimentitalea</taxon>
    </lineage>
</organism>
<dbReference type="Pfam" id="PF06808">
    <property type="entry name" value="DctM"/>
    <property type="match status" value="1"/>
</dbReference>
<evidence type="ECO:0000313" key="10">
    <source>
        <dbReference type="EMBL" id="KAE9622380.1"/>
    </source>
</evidence>
<protein>
    <submittedName>
        <fullName evidence="10">TRAP transporter large permease subunit</fullName>
    </submittedName>
</protein>
<keyword evidence="7" id="KW-0813">Transport</keyword>
<dbReference type="GO" id="GO:0005886">
    <property type="term" value="C:plasma membrane"/>
    <property type="evidence" value="ECO:0007669"/>
    <property type="project" value="UniProtKB-SubCell"/>
</dbReference>
<evidence type="ECO:0000256" key="2">
    <source>
        <dbReference type="ARBA" id="ARBA00022475"/>
    </source>
</evidence>
<keyword evidence="4 8" id="KW-0812">Transmembrane</keyword>
<sequence length="177" mass="19420">LLIMLNFCLVNMVMTRKFDLVLDEPLPMDKMMREAGRRTTHALPALLMPVIILGGIYGGIMTPTEAAAVAVIYAIPVGFLIYRGLTWQTFLASGKESATAVGAILIMILFSLMLSQIYVLEAIPQQLVDMIFAITDNKLILLILINLLLFFIGMIVNDITAIILTAPLLLPLMEALG</sequence>
<dbReference type="InterPro" id="IPR010656">
    <property type="entry name" value="DctM"/>
</dbReference>
<name>A0A6A4R972_9RHOB</name>
<comment type="function">
    <text evidence="7">Part of the tripartite ATP-independent periplasmic (TRAP) transport system.</text>
</comment>
<keyword evidence="2" id="KW-1003">Cell membrane</keyword>
<reference evidence="10 11" key="1">
    <citation type="submission" date="2019-12" db="EMBL/GenBank/DDBJ databases">
        <authorList>
            <person name="Zhang Y.-J."/>
        </authorList>
    </citation>
    <scope>NUCLEOTIDE SEQUENCE [LARGE SCALE GENOMIC DNA]</scope>
    <source>
        <strain evidence="10 11">H18S-6</strain>
    </source>
</reference>
<dbReference type="AlphaFoldDB" id="A0A6A4R972"/>
<gene>
    <name evidence="10" type="ORF">GP644_24400</name>
</gene>
<feature type="non-terminal residue" evidence="10">
    <location>
        <position position="177"/>
    </location>
</feature>
<dbReference type="RefSeq" id="WP_158981980.1">
    <property type="nucleotide sequence ID" value="NZ_WSFO01000232.1"/>
</dbReference>
<comment type="caution">
    <text evidence="10">The sequence shown here is derived from an EMBL/GenBank/DDBJ whole genome shotgun (WGS) entry which is preliminary data.</text>
</comment>
<dbReference type="PANTHER" id="PTHR33362">
    <property type="entry name" value="SIALIC ACID TRAP TRANSPORTER PERMEASE PROTEIN SIAT-RELATED"/>
    <property type="match status" value="1"/>
</dbReference>
<keyword evidence="3 7" id="KW-0997">Cell inner membrane</keyword>
<evidence type="ECO:0000259" key="9">
    <source>
        <dbReference type="Pfam" id="PF06808"/>
    </source>
</evidence>
<evidence type="ECO:0000256" key="3">
    <source>
        <dbReference type="ARBA" id="ARBA00022519"/>
    </source>
</evidence>
<dbReference type="EMBL" id="WSFO01000232">
    <property type="protein sequence ID" value="KAE9622380.1"/>
    <property type="molecule type" value="Genomic_DNA"/>
</dbReference>
<dbReference type="InterPro" id="IPR004681">
    <property type="entry name" value="TRAP_DctM"/>
</dbReference>
<evidence type="ECO:0000313" key="11">
    <source>
        <dbReference type="Proteomes" id="UP000441586"/>
    </source>
</evidence>
<keyword evidence="6 8" id="KW-0472">Membrane</keyword>
<comment type="subcellular location">
    <subcellularLocation>
        <location evidence="1 7">Cell inner membrane</location>
        <topology evidence="1 7">Multi-pass membrane protein</topology>
    </subcellularLocation>
</comment>
<evidence type="ECO:0000256" key="8">
    <source>
        <dbReference type="SAM" id="Phobius"/>
    </source>
</evidence>
<dbReference type="Proteomes" id="UP000441586">
    <property type="component" value="Unassembled WGS sequence"/>
</dbReference>
<feature type="domain" description="TRAP C4-dicarboxylate transport system permease DctM subunit" evidence="9">
    <location>
        <begin position="28"/>
        <end position="177"/>
    </location>
</feature>
<feature type="non-terminal residue" evidence="10">
    <location>
        <position position="1"/>
    </location>
</feature>
<evidence type="ECO:0000256" key="4">
    <source>
        <dbReference type="ARBA" id="ARBA00022692"/>
    </source>
</evidence>
<feature type="transmembrane region" description="Helical" evidence="8">
    <location>
        <begin position="139"/>
        <end position="170"/>
    </location>
</feature>
<feature type="transmembrane region" description="Helical" evidence="8">
    <location>
        <begin position="40"/>
        <end position="60"/>
    </location>
</feature>
<evidence type="ECO:0000256" key="7">
    <source>
        <dbReference type="RuleBase" id="RU369079"/>
    </source>
</evidence>
<dbReference type="GO" id="GO:0022857">
    <property type="term" value="F:transmembrane transporter activity"/>
    <property type="evidence" value="ECO:0007669"/>
    <property type="project" value="UniProtKB-UniRule"/>
</dbReference>
<proteinExistence type="predicted"/>
<evidence type="ECO:0000256" key="1">
    <source>
        <dbReference type="ARBA" id="ARBA00004429"/>
    </source>
</evidence>
<accession>A0A6A4R972</accession>